<evidence type="ECO:0000256" key="1">
    <source>
        <dbReference type="SAM" id="MobiDB-lite"/>
    </source>
</evidence>
<gene>
    <name evidence="2" type="ordered locus">Mnod_0739</name>
</gene>
<name>B8IF60_METNO</name>
<feature type="compositionally biased region" description="Low complexity" evidence="1">
    <location>
        <begin position="141"/>
        <end position="152"/>
    </location>
</feature>
<dbReference type="EMBL" id="CP001349">
    <property type="protein sequence ID" value="ACL55771.1"/>
    <property type="molecule type" value="Genomic_DNA"/>
</dbReference>
<evidence type="ECO:0000313" key="3">
    <source>
        <dbReference type="Proteomes" id="UP000008207"/>
    </source>
</evidence>
<feature type="compositionally biased region" description="Low complexity" evidence="1">
    <location>
        <begin position="186"/>
        <end position="195"/>
    </location>
</feature>
<accession>B8IF60</accession>
<proteinExistence type="predicted"/>
<organism evidence="2 3">
    <name type="scientific">Methylobacterium nodulans (strain LMG 21967 / CNCM I-2342 / ORS 2060)</name>
    <dbReference type="NCBI Taxonomy" id="460265"/>
    <lineage>
        <taxon>Bacteria</taxon>
        <taxon>Pseudomonadati</taxon>
        <taxon>Pseudomonadota</taxon>
        <taxon>Alphaproteobacteria</taxon>
        <taxon>Hyphomicrobiales</taxon>
        <taxon>Methylobacteriaceae</taxon>
        <taxon>Methylobacterium</taxon>
    </lineage>
</organism>
<dbReference type="KEGG" id="mno:Mnod_0739"/>
<feature type="region of interest" description="Disordered" evidence="1">
    <location>
        <begin position="98"/>
        <end position="195"/>
    </location>
</feature>
<dbReference type="eggNOG" id="ENOG50343BB">
    <property type="taxonomic scope" value="Bacteria"/>
</dbReference>
<reference evidence="2 3" key="1">
    <citation type="submission" date="2009-01" db="EMBL/GenBank/DDBJ databases">
        <title>Complete sequence of chromosome of Methylobacterium nodulans ORS 2060.</title>
        <authorList>
            <consortium name="US DOE Joint Genome Institute"/>
            <person name="Lucas S."/>
            <person name="Copeland A."/>
            <person name="Lapidus A."/>
            <person name="Glavina del Rio T."/>
            <person name="Dalin E."/>
            <person name="Tice H."/>
            <person name="Bruce D."/>
            <person name="Goodwin L."/>
            <person name="Pitluck S."/>
            <person name="Sims D."/>
            <person name="Brettin T."/>
            <person name="Detter J.C."/>
            <person name="Han C."/>
            <person name="Larimer F."/>
            <person name="Land M."/>
            <person name="Hauser L."/>
            <person name="Kyrpides N."/>
            <person name="Ivanova N."/>
            <person name="Marx C.J."/>
            <person name="Richardson P."/>
        </authorList>
    </citation>
    <scope>NUCLEOTIDE SEQUENCE [LARGE SCALE GENOMIC DNA]</scope>
    <source>
        <strain evidence="3">LMG 21967 / CNCM I-2342 / ORS 2060</strain>
    </source>
</reference>
<sequence>MNQIEVEEGLRLCFPGRCAEFGEGVAIGYLLARLASGAPHFTRRIAPETLVQAQDVAERFGYRARVVAESAEGCEVAFVRPAQRPVLRVVGEECEERLTPASSADGAPAGPAANSTTPIPARSRGRTPVSVIGKPPWLREGGSAPPSPRGRGTCPSARPRFTNGRRPPRPAPSPRPSRPPCHPRGARASRTGRGS</sequence>
<evidence type="ECO:0000313" key="2">
    <source>
        <dbReference type="EMBL" id="ACL55771.1"/>
    </source>
</evidence>
<protein>
    <submittedName>
        <fullName evidence="2">Uncharacterized protein</fullName>
    </submittedName>
</protein>
<dbReference type="HOGENOM" id="CLU_1394924_0_0_5"/>
<dbReference type="Proteomes" id="UP000008207">
    <property type="component" value="Chromosome"/>
</dbReference>
<feature type="compositionally biased region" description="Pro residues" evidence="1">
    <location>
        <begin position="169"/>
        <end position="182"/>
    </location>
</feature>
<keyword evidence="3" id="KW-1185">Reference proteome</keyword>
<feature type="compositionally biased region" description="Low complexity" evidence="1">
    <location>
        <begin position="100"/>
        <end position="113"/>
    </location>
</feature>
<dbReference type="AlphaFoldDB" id="B8IF60"/>